<accession>A0ABT5KDE9</accession>
<comment type="caution">
    <text evidence="1">The sequence shown here is derived from an EMBL/GenBank/DDBJ whole genome shotgun (WGS) entry which is preliminary data.</text>
</comment>
<organism evidence="1 2">
    <name type="scientific">Roseateles albus</name>
    <dbReference type="NCBI Taxonomy" id="2987525"/>
    <lineage>
        <taxon>Bacteria</taxon>
        <taxon>Pseudomonadati</taxon>
        <taxon>Pseudomonadota</taxon>
        <taxon>Betaproteobacteria</taxon>
        <taxon>Burkholderiales</taxon>
        <taxon>Sphaerotilaceae</taxon>
        <taxon>Roseateles</taxon>
    </lineage>
</organism>
<proteinExistence type="predicted"/>
<dbReference type="EMBL" id="JAQQXT010000005">
    <property type="protein sequence ID" value="MDC8771954.1"/>
    <property type="molecule type" value="Genomic_DNA"/>
</dbReference>
<name>A0ABT5KDE9_9BURK</name>
<sequence>MTKAQYILTTLLAALAVVLALLNGVLLSTNQTAQAELAQKQGYLQQTGQLEGIYTNIATSLAQLALKDNDRALIDMLGSLGLKVTPNPAPATAAAVEKP</sequence>
<evidence type="ECO:0000313" key="1">
    <source>
        <dbReference type="EMBL" id="MDC8771954.1"/>
    </source>
</evidence>
<dbReference type="RefSeq" id="WP_263534588.1">
    <property type="nucleotide sequence ID" value="NZ_JAQQXT010000005.1"/>
</dbReference>
<reference evidence="1 2" key="1">
    <citation type="submission" date="2022-10" db="EMBL/GenBank/DDBJ databases">
        <title>Paucibacter sp. hw1 Genome sequencing.</title>
        <authorList>
            <person name="Park S."/>
        </authorList>
    </citation>
    <scope>NUCLEOTIDE SEQUENCE [LARGE SCALE GENOMIC DNA]</scope>
    <source>
        <strain evidence="2">hw1</strain>
    </source>
</reference>
<protein>
    <recommendedName>
        <fullName evidence="3">Cell division protein FtsL</fullName>
    </recommendedName>
</protein>
<dbReference type="Proteomes" id="UP001221189">
    <property type="component" value="Unassembled WGS sequence"/>
</dbReference>
<gene>
    <name evidence="1" type="ORF">PRZ03_10265</name>
</gene>
<keyword evidence="2" id="KW-1185">Reference proteome</keyword>
<evidence type="ECO:0000313" key="2">
    <source>
        <dbReference type="Proteomes" id="UP001221189"/>
    </source>
</evidence>
<evidence type="ECO:0008006" key="3">
    <source>
        <dbReference type="Google" id="ProtNLM"/>
    </source>
</evidence>